<comment type="function">
    <text evidence="12">Bifunctional enzyme with both catalase and broad-spectrum peroxidase activity.</text>
</comment>
<dbReference type="InterPro" id="IPR000763">
    <property type="entry name" value="Catalase_peroxidase"/>
</dbReference>
<dbReference type="GO" id="GO:0070301">
    <property type="term" value="P:cellular response to hydrogen peroxide"/>
    <property type="evidence" value="ECO:0007669"/>
    <property type="project" value="TreeGrafter"/>
</dbReference>
<dbReference type="InterPro" id="IPR019793">
    <property type="entry name" value="Peroxidases_heam-ligand_BS"/>
</dbReference>
<name>K6V0K3_9ACTN</name>
<evidence type="ECO:0000256" key="6">
    <source>
        <dbReference type="ARBA" id="ARBA00023324"/>
    </source>
</evidence>
<dbReference type="PROSITE" id="PS00436">
    <property type="entry name" value="PEROXIDASE_2"/>
    <property type="match status" value="1"/>
</dbReference>
<evidence type="ECO:0000256" key="2">
    <source>
        <dbReference type="ARBA" id="ARBA00022617"/>
    </source>
</evidence>
<feature type="binding site" description="axial binding residue" evidence="12">
    <location>
        <position position="276"/>
    </location>
    <ligand>
        <name>heme b</name>
        <dbReference type="ChEBI" id="CHEBI:60344"/>
    </ligand>
    <ligandPart>
        <name>Fe</name>
        <dbReference type="ChEBI" id="CHEBI:18248"/>
    </ligandPart>
</feature>
<dbReference type="HAMAP" id="MF_01961">
    <property type="entry name" value="Catal_peroxid"/>
    <property type="match status" value="1"/>
</dbReference>
<evidence type="ECO:0000259" key="15">
    <source>
        <dbReference type="PROSITE" id="PS50873"/>
    </source>
</evidence>
<dbReference type="GO" id="GO:0020037">
    <property type="term" value="F:heme binding"/>
    <property type="evidence" value="ECO:0007669"/>
    <property type="project" value="InterPro"/>
</dbReference>
<dbReference type="FunFam" id="1.10.420.10:FF:000004">
    <property type="entry name" value="Catalase-peroxidase"/>
    <property type="match status" value="1"/>
</dbReference>
<feature type="site" description="Transition state stabilizer" evidence="12">
    <location>
        <position position="109"/>
    </location>
</feature>
<dbReference type="Proteomes" id="UP000008363">
    <property type="component" value="Unassembled WGS sequence"/>
</dbReference>
<dbReference type="NCBIfam" id="TIGR00198">
    <property type="entry name" value="cat_per_HPI"/>
    <property type="match status" value="1"/>
</dbReference>
<keyword evidence="17" id="KW-1185">Reference proteome</keyword>
<dbReference type="NCBIfam" id="NF011635">
    <property type="entry name" value="PRK15061.1"/>
    <property type="match status" value="1"/>
</dbReference>
<dbReference type="PROSITE" id="PS50873">
    <property type="entry name" value="PEROXIDASE_4"/>
    <property type="match status" value="1"/>
</dbReference>
<comment type="subunit">
    <text evidence="12">Homodimer or homotetramer.</text>
</comment>
<dbReference type="PRINTS" id="PR00458">
    <property type="entry name" value="PEROXIDASE"/>
</dbReference>
<dbReference type="GO" id="GO:0004096">
    <property type="term" value="F:catalase activity"/>
    <property type="evidence" value="ECO:0007669"/>
    <property type="project" value="UniProtKB-UniRule"/>
</dbReference>
<proteinExistence type="inferred from homology"/>
<dbReference type="FunFam" id="1.10.420.10:FF:000002">
    <property type="entry name" value="Catalase-peroxidase"/>
    <property type="match status" value="1"/>
</dbReference>
<evidence type="ECO:0000256" key="13">
    <source>
        <dbReference type="RuleBase" id="RU003451"/>
    </source>
</evidence>
<comment type="similarity">
    <text evidence="9 12 13">Belongs to the peroxidase family. Peroxidase/catalase subfamily.</text>
</comment>
<evidence type="ECO:0000256" key="1">
    <source>
        <dbReference type="ARBA" id="ARBA00022559"/>
    </source>
</evidence>
<organism evidence="16 17">
    <name type="scientific">Gordonia rhizosphera NBRC 16068</name>
    <dbReference type="NCBI Taxonomy" id="1108045"/>
    <lineage>
        <taxon>Bacteria</taxon>
        <taxon>Bacillati</taxon>
        <taxon>Actinomycetota</taxon>
        <taxon>Actinomycetes</taxon>
        <taxon>Mycobacteriales</taxon>
        <taxon>Gordoniaceae</taxon>
        <taxon>Gordonia</taxon>
    </lineage>
</organism>
<dbReference type="GO" id="GO:0046872">
    <property type="term" value="F:metal ion binding"/>
    <property type="evidence" value="ECO:0007669"/>
    <property type="project" value="UniProtKB-KW"/>
</dbReference>
<keyword evidence="6 12" id="KW-0376">Hydrogen peroxide</keyword>
<evidence type="ECO:0000256" key="14">
    <source>
        <dbReference type="SAM" id="MobiDB-lite"/>
    </source>
</evidence>
<dbReference type="AlphaFoldDB" id="K6V0K3"/>
<dbReference type="FunFam" id="1.10.520.10:FF:000002">
    <property type="entry name" value="Catalase-peroxidase"/>
    <property type="match status" value="1"/>
</dbReference>
<dbReference type="InterPro" id="IPR019794">
    <property type="entry name" value="Peroxidases_AS"/>
</dbReference>
<comment type="caution">
    <text evidence="16">The sequence shown here is derived from an EMBL/GenBank/DDBJ whole genome shotgun (WGS) entry which is preliminary data.</text>
</comment>
<dbReference type="PANTHER" id="PTHR30555">
    <property type="entry name" value="HYDROPEROXIDASE I, BIFUNCTIONAL CATALASE-PEROXIDASE"/>
    <property type="match status" value="1"/>
</dbReference>
<evidence type="ECO:0000256" key="5">
    <source>
        <dbReference type="ARBA" id="ARBA00023004"/>
    </source>
</evidence>
<dbReference type="InterPro" id="IPR002016">
    <property type="entry name" value="Haem_peroxidase"/>
</dbReference>
<evidence type="ECO:0000313" key="16">
    <source>
        <dbReference type="EMBL" id="GAB89378.1"/>
    </source>
</evidence>
<comment type="caution">
    <text evidence="12">Lacks conserved residue(s) required for the propagation of feature annotation.</text>
</comment>
<comment type="catalytic activity">
    <reaction evidence="7 12 13">
        <text>2 H2O2 = O2 + 2 H2O</text>
        <dbReference type="Rhea" id="RHEA:20309"/>
        <dbReference type="ChEBI" id="CHEBI:15377"/>
        <dbReference type="ChEBI" id="CHEBI:15379"/>
        <dbReference type="ChEBI" id="CHEBI:16240"/>
        <dbReference type="EC" id="1.11.1.21"/>
    </reaction>
</comment>
<dbReference type="Gene3D" id="1.10.420.10">
    <property type="entry name" value="Peroxidase, domain 2"/>
    <property type="match status" value="2"/>
</dbReference>
<comment type="catalytic activity">
    <reaction evidence="8 12 13">
        <text>H2O2 + AH2 = A + 2 H2O</text>
        <dbReference type="Rhea" id="RHEA:30275"/>
        <dbReference type="ChEBI" id="CHEBI:13193"/>
        <dbReference type="ChEBI" id="CHEBI:15377"/>
        <dbReference type="ChEBI" id="CHEBI:16240"/>
        <dbReference type="ChEBI" id="CHEBI:17499"/>
        <dbReference type="EC" id="1.11.1.21"/>
    </reaction>
</comment>
<dbReference type="GO" id="GO:0005829">
    <property type="term" value="C:cytosol"/>
    <property type="evidence" value="ECO:0007669"/>
    <property type="project" value="TreeGrafter"/>
</dbReference>
<sequence>MTEENPAQAATHPPIGEANTEAGESGCPMRIKSPVEGGGNRDWWPDRLNLKILSHNPDVINPMDADYDYEEALGSLDVNALVADLKSVMTDSQPWWPADFGHYGPFFIRMSWHAAGTYRVEDGRGGAGTGMQRFAPLNSWPDNVSLDKARRLLWPIKKKYGKALSWSDLLVLAGNVAIEDMGLPTKGFAFGRPDEWEPEEVYWGSEGEWLGTDARYSGERNLENPLAATTMGLIYVNPEGPEGKPDPLAAAQDIRDTFGRMAMNDVETAALIVGGHTFGKTHGNGDAELLGPEPEAAPIEEMGLGWHNPQGTGVGADAITSGIEVIWTTTPTAWDNTFLEILYGYEWELTKSPAGAYQWKPKDGGGEGTVPNPFGDGTTHPSMLTTDLTMRLDPAFGEITRRWLDHPEELAEEFAKAWFKLLHRDMGPAIRYRGPLVPSETYLWQDNVPAQEGEVISDADIDSLKSQILSSGLTVPQLVSTAWKAASTFRGSDYRGGANGGRIRLQPQAGWEVNEPDELAQVISTLERIQESFNAEPGAQVSFADLVVLAGVAGVEKAAKDAGFDVAVPFTPGRTDATQEMTDVDAAVYLEPRADGFRNYEGKGLSLSAEYLLIDKANRLTLSAPEMTVLIGGLRVLGANYKGSTLGVLTDRPGQLTNDFFVNILDMATVWAPSSADDGTYVGKDRTSGAEKWTGSRADLAFGSNSELRSYAEVYAEDDSKEKFVKDFIAAWDKVMTLDRFDLD</sequence>
<dbReference type="EMBL" id="BAHC01000060">
    <property type="protein sequence ID" value="GAB89378.1"/>
    <property type="molecule type" value="Genomic_DNA"/>
</dbReference>
<dbReference type="Gene3D" id="1.10.520.10">
    <property type="match status" value="2"/>
</dbReference>
<evidence type="ECO:0000256" key="9">
    <source>
        <dbReference type="ARBA" id="ARBA00060838"/>
    </source>
</evidence>
<evidence type="ECO:0000256" key="3">
    <source>
        <dbReference type="ARBA" id="ARBA00022723"/>
    </source>
</evidence>
<comment type="cofactor">
    <cofactor evidence="12">
        <name>heme b</name>
        <dbReference type="ChEBI" id="CHEBI:60344"/>
    </cofactor>
    <text evidence="12">Binds 1 heme b (iron(II)-protoporphyrin IX) group per dimer.</text>
</comment>
<keyword evidence="1 12" id="KW-0575">Peroxidase</keyword>
<reference evidence="16 17" key="1">
    <citation type="submission" date="2012-08" db="EMBL/GenBank/DDBJ databases">
        <title>Whole genome shotgun sequence of Gordonia rhizosphera NBRC 16068.</title>
        <authorList>
            <person name="Takarada H."/>
            <person name="Isaki S."/>
            <person name="Hosoyama A."/>
            <person name="Tsuchikane K."/>
            <person name="Katsumata H."/>
            <person name="Baba S."/>
            <person name="Ohji S."/>
            <person name="Yamazaki S."/>
            <person name="Fujita N."/>
        </authorList>
    </citation>
    <scope>NUCLEOTIDE SEQUENCE [LARGE SCALE GENOMIC DNA]</scope>
    <source>
        <strain evidence="16 17">NBRC 16068</strain>
    </source>
</reference>
<evidence type="ECO:0000256" key="12">
    <source>
        <dbReference type="HAMAP-Rule" id="MF_01961"/>
    </source>
</evidence>
<dbReference type="SUPFAM" id="SSF48113">
    <property type="entry name" value="Heme-dependent peroxidases"/>
    <property type="match status" value="2"/>
</dbReference>
<dbReference type="RefSeq" id="WP_006331406.1">
    <property type="nucleotide sequence ID" value="NZ_BAHC01000060.1"/>
</dbReference>
<keyword evidence="2 12" id="KW-0349">Heme</keyword>
<feature type="domain" description="Plant heme peroxidase family profile" evidence="15">
    <location>
        <begin position="146"/>
        <end position="421"/>
    </location>
</feature>
<dbReference type="OrthoDB" id="9759743at2"/>
<gene>
    <name evidence="12 16" type="primary">katG</name>
    <name evidence="16" type="ORF">GORHZ_060_00100</name>
</gene>
<dbReference type="CDD" id="cd00649">
    <property type="entry name" value="catalase_peroxidase_1"/>
    <property type="match status" value="1"/>
</dbReference>
<dbReference type="Pfam" id="PF00141">
    <property type="entry name" value="peroxidase"/>
    <property type="match status" value="2"/>
</dbReference>
<dbReference type="EC" id="1.11.1.21" evidence="10 12"/>
<evidence type="ECO:0000256" key="7">
    <source>
        <dbReference type="ARBA" id="ARBA00049145"/>
    </source>
</evidence>
<feature type="region of interest" description="Disordered" evidence="14">
    <location>
        <begin position="1"/>
        <end position="38"/>
    </location>
</feature>
<dbReference type="STRING" id="1108045.GORHZ_060_00100"/>
<accession>K6V0K3</accession>
<protein>
    <recommendedName>
        <fullName evidence="11 12">Catalase-peroxidase</fullName>
        <shortName evidence="12">CP</shortName>
        <ecNumber evidence="10 12">1.11.1.21</ecNumber>
    </recommendedName>
    <alternativeName>
        <fullName evidence="12">Peroxidase/catalase</fullName>
    </alternativeName>
</protein>
<dbReference type="GO" id="GO:0042744">
    <property type="term" value="P:hydrogen peroxide catabolic process"/>
    <property type="evidence" value="ECO:0007669"/>
    <property type="project" value="UniProtKB-KW"/>
</dbReference>
<dbReference type="eggNOG" id="COG0376">
    <property type="taxonomic scope" value="Bacteria"/>
</dbReference>
<comment type="PTM">
    <text evidence="12">Formation of the three residue Trp-Tyr-Met cross-link is important for the catalase, but not the peroxidase activity of the enzyme.</text>
</comment>
<evidence type="ECO:0000256" key="11">
    <source>
        <dbReference type="ARBA" id="ARBA00074141"/>
    </source>
</evidence>
<dbReference type="PANTHER" id="PTHR30555:SF0">
    <property type="entry name" value="CATALASE-PEROXIDASE"/>
    <property type="match status" value="1"/>
</dbReference>
<feature type="cross-link" description="Tryptophyl-tyrosyl-methioninium (Tyr-Met) (with Trp-112)" evidence="12">
    <location>
        <begin position="235"/>
        <end position="261"/>
    </location>
</feature>
<dbReference type="PROSITE" id="PS00435">
    <property type="entry name" value="PEROXIDASE_1"/>
    <property type="match status" value="1"/>
</dbReference>
<evidence type="ECO:0000256" key="8">
    <source>
        <dbReference type="ARBA" id="ARBA00051651"/>
    </source>
</evidence>
<evidence type="ECO:0000313" key="17">
    <source>
        <dbReference type="Proteomes" id="UP000008363"/>
    </source>
</evidence>
<keyword evidence="4 12" id="KW-0560">Oxidoreductase</keyword>
<dbReference type="CDD" id="cd08200">
    <property type="entry name" value="catalase_peroxidase_2"/>
    <property type="match status" value="1"/>
</dbReference>
<keyword evidence="3 12" id="KW-0479">Metal-binding</keyword>
<feature type="active site" description="Proton acceptor" evidence="12">
    <location>
        <position position="113"/>
    </location>
</feature>
<evidence type="ECO:0000256" key="4">
    <source>
        <dbReference type="ARBA" id="ARBA00023002"/>
    </source>
</evidence>
<evidence type="ECO:0000256" key="10">
    <source>
        <dbReference type="ARBA" id="ARBA00067012"/>
    </source>
</evidence>
<dbReference type="PRINTS" id="PR00460">
    <property type="entry name" value="BPEROXIDASE"/>
</dbReference>
<keyword evidence="5 12" id="KW-0408">Iron</keyword>
<dbReference type="InterPro" id="IPR010255">
    <property type="entry name" value="Haem_peroxidase_sf"/>
</dbReference>